<name>A0A545TL40_9PROT</name>
<dbReference type="CDD" id="cd04301">
    <property type="entry name" value="NAT_SF"/>
    <property type="match status" value="1"/>
</dbReference>
<dbReference type="Proteomes" id="UP000315252">
    <property type="component" value="Unassembled WGS sequence"/>
</dbReference>
<keyword evidence="2" id="KW-0808">Transferase</keyword>
<feature type="domain" description="N-acetyltransferase" evidence="1">
    <location>
        <begin position="4"/>
        <end position="136"/>
    </location>
</feature>
<dbReference type="InterPro" id="IPR000182">
    <property type="entry name" value="GNAT_dom"/>
</dbReference>
<accession>A0A545TL40</accession>
<evidence type="ECO:0000259" key="1">
    <source>
        <dbReference type="PROSITE" id="PS51186"/>
    </source>
</evidence>
<keyword evidence="3" id="KW-1185">Reference proteome</keyword>
<organism evidence="2 3">
    <name type="scientific">Denitrobaculum tricleocarpae</name>
    <dbReference type="NCBI Taxonomy" id="2591009"/>
    <lineage>
        <taxon>Bacteria</taxon>
        <taxon>Pseudomonadati</taxon>
        <taxon>Pseudomonadota</taxon>
        <taxon>Alphaproteobacteria</taxon>
        <taxon>Rhodospirillales</taxon>
        <taxon>Rhodospirillaceae</taxon>
        <taxon>Denitrobaculum</taxon>
    </lineage>
</organism>
<protein>
    <submittedName>
        <fullName evidence="2">GNAT family N-acetyltransferase</fullName>
    </submittedName>
</protein>
<gene>
    <name evidence="2" type="ORF">FKG95_20260</name>
</gene>
<feature type="domain" description="N-acetyltransferase" evidence="1">
    <location>
        <begin position="140"/>
        <end position="283"/>
    </location>
</feature>
<dbReference type="Pfam" id="PF18014">
    <property type="entry name" value="Acetyltransf_18"/>
    <property type="match status" value="1"/>
</dbReference>
<dbReference type="RefSeq" id="WP_142898224.1">
    <property type="nucleotide sequence ID" value="NZ_ML660058.1"/>
</dbReference>
<dbReference type="Gene3D" id="3.40.630.90">
    <property type="match status" value="1"/>
</dbReference>
<dbReference type="InterPro" id="IPR041496">
    <property type="entry name" value="YitH/HolE_GNAT"/>
</dbReference>
<dbReference type="EMBL" id="VHSH01000007">
    <property type="protein sequence ID" value="TQV77881.1"/>
    <property type="molecule type" value="Genomic_DNA"/>
</dbReference>
<dbReference type="AlphaFoldDB" id="A0A545TL40"/>
<dbReference type="SUPFAM" id="SSF55729">
    <property type="entry name" value="Acyl-CoA N-acyltransferases (Nat)"/>
    <property type="match status" value="1"/>
</dbReference>
<dbReference type="OrthoDB" id="20916at2"/>
<evidence type="ECO:0000313" key="2">
    <source>
        <dbReference type="EMBL" id="TQV77881.1"/>
    </source>
</evidence>
<dbReference type="Gene3D" id="3.40.630.30">
    <property type="match status" value="1"/>
</dbReference>
<dbReference type="Pfam" id="PF00583">
    <property type="entry name" value="Acetyltransf_1"/>
    <property type="match status" value="1"/>
</dbReference>
<dbReference type="PROSITE" id="PS51186">
    <property type="entry name" value="GNAT"/>
    <property type="match status" value="2"/>
</dbReference>
<proteinExistence type="predicted"/>
<dbReference type="PANTHER" id="PTHR47237:SF1">
    <property type="entry name" value="SLL0310 PROTEIN"/>
    <property type="match status" value="1"/>
</dbReference>
<dbReference type="GO" id="GO:0016747">
    <property type="term" value="F:acyltransferase activity, transferring groups other than amino-acyl groups"/>
    <property type="evidence" value="ECO:0007669"/>
    <property type="project" value="InterPro"/>
</dbReference>
<evidence type="ECO:0000313" key="3">
    <source>
        <dbReference type="Proteomes" id="UP000315252"/>
    </source>
</evidence>
<reference evidence="2 3" key="1">
    <citation type="submission" date="2019-06" db="EMBL/GenBank/DDBJ databases">
        <title>Whole genome sequence for Rhodospirillaceae sp. R148.</title>
        <authorList>
            <person name="Wang G."/>
        </authorList>
    </citation>
    <scope>NUCLEOTIDE SEQUENCE [LARGE SCALE GENOMIC DNA]</scope>
    <source>
        <strain evidence="2 3">R148</strain>
    </source>
</reference>
<dbReference type="InterPro" id="IPR016181">
    <property type="entry name" value="Acyl_CoA_acyltransferase"/>
</dbReference>
<dbReference type="InterPro" id="IPR052729">
    <property type="entry name" value="Acyl/Acetyltrans_Enzymes"/>
</dbReference>
<dbReference type="PANTHER" id="PTHR47237">
    <property type="entry name" value="SLL0310 PROTEIN"/>
    <property type="match status" value="1"/>
</dbReference>
<sequence>MTELIIKPASVAEFAAAVDWAAAEGWNPGLDDLEVFNATDPQGFLMGWLDGKAVSSISVVRYGPDFGFLGFYIVHPDHRGTGAGLATWNAGMAFLADRVVGLDGVVDQQENYRRSGFEFEGRNVRLTGVPALSGIEEASSDVRDVSPADETALLAYDRPFFPDARDIFTRSWVRPGSSASRTSKLALRDGEIIGYGVARACRSGYKIGPLFAEDDQTARNLFIALCKDLPLEGSAGGEVSLDVPESNRAAVALAEDFGLRQVFETARMYRGTIPALPWQKTFGLTSFELG</sequence>
<comment type="caution">
    <text evidence="2">The sequence shown here is derived from an EMBL/GenBank/DDBJ whole genome shotgun (WGS) entry which is preliminary data.</text>
</comment>